<proteinExistence type="predicted"/>
<feature type="compositionally biased region" description="Low complexity" evidence="1">
    <location>
        <begin position="222"/>
        <end position="232"/>
    </location>
</feature>
<evidence type="ECO:0000313" key="3">
    <source>
        <dbReference type="Proteomes" id="UP000076761"/>
    </source>
</evidence>
<accession>A0A165VQW3</accession>
<feature type="compositionally biased region" description="Polar residues" evidence="1">
    <location>
        <begin position="265"/>
        <end position="278"/>
    </location>
</feature>
<sequence length="346" mass="36904">MDSAIQLHGRDSDEPADTGRNNKGKAKAPVREYVDLTESDPEQMETPPTQDASAESTDGTPSKRSVGDTALASESLAISTAPSQVLATDAQSTTNPNLRHNHMTEGRIPVGTDGGANSQGYLVAHSRPRLNLRDSVHAHLNGRSRRPREAAQIQSADLIRRPTMGASSSGREAQGRTEAASDSLLTRIMRPKTPPSLKNSRADKAPGPNDDSAFTVSPAGPSFTSSSDKTTFTNFPIDQASVNSSGMGDFRQRLQRKLAEERQRNLSQPQTTVPSSDTPVGVDTATLGFANFAENHDASHPLDKAAPRIVADPDADALAAEGKLRLQARLRTRLAAAKKGMVDTQL</sequence>
<dbReference type="InParanoid" id="A0A165VQW3"/>
<reference evidence="2 3" key="1">
    <citation type="journal article" date="2016" name="Mol. Biol. Evol.">
        <title>Comparative Genomics of Early-Diverging Mushroom-Forming Fungi Provides Insights into the Origins of Lignocellulose Decay Capabilities.</title>
        <authorList>
            <person name="Nagy L.G."/>
            <person name="Riley R."/>
            <person name="Tritt A."/>
            <person name="Adam C."/>
            <person name="Daum C."/>
            <person name="Floudas D."/>
            <person name="Sun H."/>
            <person name="Yadav J.S."/>
            <person name="Pangilinan J."/>
            <person name="Larsson K.H."/>
            <person name="Matsuura K."/>
            <person name="Barry K."/>
            <person name="Labutti K."/>
            <person name="Kuo R."/>
            <person name="Ohm R.A."/>
            <person name="Bhattacharya S.S."/>
            <person name="Shirouzu T."/>
            <person name="Yoshinaga Y."/>
            <person name="Martin F.M."/>
            <person name="Grigoriev I.V."/>
            <person name="Hibbett D.S."/>
        </authorList>
    </citation>
    <scope>NUCLEOTIDE SEQUENCE [LARGE SCALE GENOMIC DNA]</scope>
    <source>
        <strain evidence="2 3">HHB14362 ss-1</strain>
    </source>
</reference>
<organism evidence="2 3">
    <name type="scientific">Neolentinus lepideus HHB14362 ss-1</name>
    <dbReference type="NCBI Taxonomy" id="1314782"/>
    <lineage>
        <taxon>Eukaryota</taxon>
        <taxon>Fungi</taxon>
        <taxon>Dikarya</taxon>
        <taxon>Basidiomycota</taxon>
        <taxon>Agaricomycotina</taxon>
        <taxon>Agaricomycetes</taxon>
        <taxon>Gloeophyllales</taxon>
        <taxon>Gloeophyllaceae</taxon>
        <taxon>Neolentinus</taxon>
    </lineage>
</organism>
<keyword evidence="3" id="KW-1185">Reference proteome</keyword>
<gene>
    <name evidence="2" type="ORF">NEOLEDRAFT_1174393</name>
</gene>
<dbReference type="AlphaFoldDB" id="A0A165VQW3"/>
<feature type="region of interest" description="Disordered" evidence="1">
    <location>
        <begin position="1"/>
        <end position="112"/>
    </location>
</feature>
<evidence type="ECO:0000313" key="2">
    <source>
        <dbReference type="EMBL" id="KZT30049.1"/>
    </source>
</evidence>
<dbReference type="EMBL" id="KV425552">
    <property type="protein sequence ID" value="KZT30049.1"/>
    <property type="molecule type" value="Genomic_DNA"/>
</dbReference>
<dbReference type="STRING" id="1314782.A0A165VQW3"/>
<feature type="compositionally biased region" description="Polar residues" evidence="1">
    <location>
        <begin position="46"/>
        <end position="63"/>
    </location>
</feature>
<feature type="region of interest" description="Disordered" evidence="1">
    <location>
        <begin position="141"/>
        <end position="232"/>
    </location>
</feature>
<protein>
    <submittedName>
        <fullName evidence="2">Uncharacterized protein</fullName>
    </submittedName>
</protein>
<feature type="compositionally biased region" description="Polar residues" evidence="1">
    <location>
        <begin position="76"/>
        <end position="98"/>
    </location>
</feature>
<dbReference type="Proteomes" id="UP000076761">
    <property type="component" value="Unassembled WGS sequence"/>
</dbReference>
<name>A0A165VQW3_9AGAM</name>
<feature type="region of interest" description="Disordered" evidence="1">
    <location>
        <begin position="260"/>
        <end position="280"/>
    </location>
</feature>
<evidence type="ECO:0000256" key="1">
    <source>
        <dbReference type="SAM" id="MobiDB-lite"/>
    </source>
</evidence>